<dbReference type="Pfam" id="PF02082">
    <property type="entry name" value="Rrf2"/>
    <property type="match status" value="1"/>
</dbReference>
<evidence type="ECO:0000313" key="3">
    <source>
        <dbReference type="Proteomes" id="UP000250796"/>
    </source>
</evidence>
<gene>
    <name evidence="2" type="ORF">MESINF_1899</name>
</gene>
<organism evidence="2 3">
    <name type="scientific">Mesotoga infera</name>
    <dbReference type="NCBI Taxonomy" id="1236046"/>
    <lineage>
        <taxon>Bacteria</taxon>
        <taxon>Thermotogati</taxon>
        <taxon>Thermotogota</taxon>
        <taxon>Thermotogae</taxon>
        <taxon>Kosmotogales</taxon>
        <taxon>Kosmotogaceae</taxon>
        <taxon>Mesotoga</taxon>
    </lineage>
</organism>
<dbReference type="InterPro" id="IPR036390">
    <property type="entry name" value="WH_DNA-bd_sf"/>
</dbReference>
<name>A0A7Z7LFY1_9BACT</name>
<dbReference type="GO" id="GO:0003677">
    <property type="term" value="F:DNA binding"/>
    <property type="evidence" value="ECO:0007669"/>
    <property type="project" value="UniProtKB-KW"/>
</dbReference>
<keyword evidence="3" id="KW-1185">Reference proteome</keyword>
<reference evidence="2 3" key="1">
    <citation type="submission" date="2017-01" db="EMBL/GenBank/DDBJ databases">
        <authorList>
            <person name="Erauso G."/>
        </authorList>
    </citation>
    <scope>NUCLEOTIDE SEQUENCE [LARGE SCALE GENOMIC DNA]</scope>
    <source>
        <strain evidence="2">MESINF1</strain>
    </source>
</reference>
<sequence length="153" mass="17699">MGFTLKSSYALRALYKMARSARNGKDKMSLVEIVSDNEIPRDFLEKIFGELRQAEIIKAVRGRYGGYSLAKPADKILIRDIILKLDRPMNSYVCLQKDGKCVEDPDCTVKYVWFRLYNAMMREIGSMTLEDLLKYGDRILNNPPDKLEIEEHI</sequence>
<accession>A0A7Z7LFY1</accession>
<evidence type="ECO:0000256" key="1">
    <source>
        <dbReference type="ARBA" id="ARBA00023125"/>
    </source>
</evidence>
<dbReference type="InterPro" id="IPR000944">
    <property type="entry name" value="Tscrpt_reg_Rrf2"/>
</dbReference>
<proteinExistence type="predicted"/>
<dbReference type="GO" id="GO:0005829">
    <property type="term" value="C:cytosol"/>
    <property type="evidence" value="ECO:0007669"/>
    <property type="project" value="TreeGrafter"/>
</dbReference>
<protein>
    <submittedName>
        <fullName evidence="2">Putative Rrf2 family protein, transcriptional regulator</fullName>
    </submittedName>
</protein>
<dbReference type="NCBIfam" id="TIGR00738">
    <property type="entry name" value="rrf2_super"/>
    <property type="match status" value="1"/>
</dbReference>
<keyword evidence="1" id="KW-0238">DNA-binding</keyword>
<dbReference type="Proteomes" id="UP000250796">
    <property type="component" value="Chromosome MESINF"/>
</dbReference>
<evidence type="ECO:0000313" key="2">
    <source>
        <dbReference type="EMBL" id="SSC13343.1"/>
    </source>
</evidence>
<dbReference type="EMBL" id="LS974202">
    <property type="protein sequence ID" value="SSC13343.1"/>
    <property type="molecule type" value="Genomic_DNA"/>
</dbReference>
<dbReference type="PANTHER" id="PTHR33221:SF5">
    <property type="entry name" value="HTH-TYPE TRANSCRIPTIONAL REGULATOR ISCR"/>
    <property type="match status" value="1"/>
</dbReference>
<dbReference type="InterPro" id="IPR036388">
    <property type="entry name" value="WH-like_DNA-bd_sf"/>
</dbReference>
<dbReference type="Gene3D" id="1.10.10.10">
    <property type="entry name" value="Winged helix-like DNA-binding domain superfamily/Winged helix DNA-binding domain"/>
    <property type="match status" value="1"/>
</dbReference>
<dbReference type="RefSeq" id="WP_169699498.1">
    <property type="nucleotide sequence ID" value="NZ_LS974202.1"/>
</dbReference>
<dbReference type="AlphaFoldDB" id="A0A7Z7LFY1"/>
<dbReference type="PANTHER" id="PTHR33221">
    <property type="entry name" value="WINGED HELIX-TURN-HELIX TRANSCRIPTIONAL REGULATOR, RRF2 FAMILY"/>
    <property type="match status" value="1"/>
</dbReference>
<dbReference type="SUPFAM" id="SSF46785">
    <property type="entry name" value="Winged helix' DNA-binding domain"/>
    <property type="match status" value="1"/>
</dbReference>
<dbReference type="GO" id="GO:0003700">
    <property type="term" value="F:DNA-binding transcription factor activity"/>
    <property type="evidence" value="ECO:0007669"/>
    <property type="project" value="TreeGrafter"/>
</dbReference>
<dbReference type="PROSITE" id="PS51197">
    <property type="entry name" value="HTH_RRF2_2"/>
    <property type="match status" value="1"/>
</dbReference>
<dbReference type="KEGG" id="minf:MESINF_1899"/>